<dbReference type="SMART" id="SM00409">
    <property type="entry name" value="IG"/>
    <property type="match status" value="13"/>
</dbReference>
<evidence type="ECO:0000313" key="17">
    <source>
        <dbReference type="Proteomes" id="UP000011518"/>
    </source>
</evidence>
<feature type="domain" description="Ig-like" evidence="15">
    <location>
        <begin position="1203"/>
        <end position="1287"/>
    </location>
</feature>
<evidence type="ECO:0000313" key="16">
    <source>
        <dbReference type="EMBL" id="ELW47052.1"/>
    </source>
</evidence>
<dbReference type="Pfam" id="PF13927">
    <property type="entry name" value="Ig_3"/>
    <property type="match status" value="5"/>
</dbReference>
<feature type="domain" description="Ig-like" evidence="15">
    <location>
        <begin position="277"/>
        <end position="350"/>
    </location>
</feature>
<keyword evidence="9 16" id="KW-0675">Receptor</keyword>
<dbReference type="InterPro" id="IPR050488">
    <property type="entry name" value="Ig_Fc_receptor"/>
</dbReference>
<keyword evidence="4 14" id="KW-0732">Signal</keyword>
<name>L9JDM5_TUPCH</name>
<keyword evidence="3 13" id="KW-0812">Transmembrane</keyword>
<keyword evidence="7 13" id="KW-0472">Membrane</keyword>
<feature type="domain" description="Ig-like" evidence="15">
    <location>
        <begin position="92"/>
        <end position="160"/>
    </location>
</feature>
<keyword evidence="8" id="KW-1015">Disulfide bond</keyword>
<reference evidence="17" key="1">
    <citation type="submission" date="2012-07" db="EMBL/GenBank/DDBJ databases">
        <title>Genome of the Chinese tree shrew, a rising model animal genetically related to primates.</title>
        <authorList>
            <person name="Zhang G."/>
            <person name="Fan Y."/>
            <person name="Yao Y."/>
            <person name="Huang Z."/>
        </authorList>
    </citation>
    <scope>NUCLEOTIDE SEQUENCE [LARGE SCALE GENOMIC DNA]</scope>
</reference>
<evidence type="ECO:0000256" key="5">
    <source>
        <dbReference type="ARBA" id="ARBA00022737"/>
    </source>
</evidence>
<comment type="subcellular location">
    <subcellularLocation>
        <location evidence="1">Cell membrane</location>
        <topology evidence="1">Single-pass type I membrane protein</topology>
    </subcellularLocation>
</comment>
<proteinExistence type="predicted"/>
<evidence type="ECO:0000256" key="14">
    <source>
        <dbReference type="SAM" id="SignalP"/>
    </source>
</evidence>
<feature type="transmembrane region" description="Helical" evidence="13">
    <location>
        <begin position="1301"/>
        <end position="1326"/>
    </location>
</feature>
<evidence type="ECO:0000259" key="15">
    <source>
        <dbReference type="PROSITE" id="PS50835"/>
    </source>
</evidence>
<dbReference type="InterPro" id="IPR003598">
    <property type="entry name" value="Ig_sub2"/>
</dbReference>
<keyword evidence="2" id="KW-1003">Cell membrane</keyword>
<evidence type="ECO:0000256" key="7">
    <source>
        <dbReference type="ARBA" id="ARBA00023136"/>
    </source>
</evidence>
<dbReference type="GO" id="GO:0006955">
    <property type="term" value="P:immune response"/>
    <property type="evidence" value="ECO:0007669"/>
    <property type="project" value="TreeGrafter"/>
</dbReference>
<evidence type="ECO:0000256" key="1">
    <source>
        <dbReference type="ARBA" id="ARBA00004251"/>
    </source>
</evidence>
<dbReference type="PANTHER" id="PTHR11481">
    <property type="entry name" value="IMMUNOGLOBULIN FC RECEPTOR"/>
    <property type="match status" value="1"/>
</dbReference>
<organism evidence="16 17">
    <name type="scientific">Tupaia chinensis</name>
    <name type="common">Chinese tree shrew</name>
    <name type="synonym">Tupaia belangeri chinensis</name>
    <dbReference type="NCBI Taxonomy" id="246437"/>
    <lineage>
        <taxon>Eukaryota</taxon>
        <taxon>Metazoa</taxon>
        <taxon>Chordata</taxon>
        <taxon>Craniata</taxon>
        <taxon>Vertebrata</taxon>
        <taxon>Euteleostomi</taxon>
        <taxon>Mammalia</taxon>
        <taxon>Eutheria</taxon>
        <taxon>Euarchontoglires</taxon>
        <taxon>Scandentia</taxon>
        <taxon>Tupaiidae</taxon>
        <taxon>Tupaia</taxon>
    </lineage>
</organism>
<protein>
    <submittedName>
        <fullName evidence="16">Fc receptor-like protein 5</fullName>
    </submittedName>
</protein>
<dbReference type="InterPro" id="IPR036179">
    <property type="entry name" value="Ig-like_dom_sf"/>
</dbReference>
<evidence type="ECO:0000256" key="8">
    <source>
        <dbReference type="ARBA" id="ARBA00023157"/>
    </source>
</evidence>
<feature type="domain" description="Ig-like" evidence="15">
    <location>
        <begin position="636"/>
        <end position="714"/>
    </location>
</feature>
<accession>L9JDM5</accession>
<dbReference type="InterPro" id="IPR003599">
    <property type="entry name" value="Ig_sub"/>
</dbReference>
<keyword evidence="5" id="KW-0677">Repeat</keyword>
<dbReference type="InParanoid" id="L9JDM5"/>
<evidence type="ECO:0000256" key="4">
    <source>
        <dbReference type="ARBA" id="ARBA00022729"/>
    </source>
</evidence>
<dbReference type="GO" id="GO:0009897">
    <property type="term" value="C:external side of plasma membrane"/>
    <property type="evidence" value="ECO:0007669"/>
    <property type="project" value="TreeGrafter"/>
</dbReference>
<feature type="domain" description="Ig-like" evidence="15">
    <location>
        <begin position="1111"/>
        <end position="1198"/>
    </location>
</feature>
<dbReference type="SMART" id="SM00408">
    <property type="entry name" value="IGc2"/>
    <property type="match status" value="11"/>
</dbReference>
<feature type="domain" description="Ig-like" evidence="15">
    <location>
        <begin position="923"/>
        <end position="1010"/>
    </location>
</feature>
<dbReference type="InterPro" id="IPR007110">
    <property type="entry name" value="Ig-like_dom"/>
</dbReference>
<feature type="region of interest" description="Disordered" evidence="12">
    <location>
        <begin position="574"/>
        <end position="593"/>
    </location>
</feature>
<dbReference type="GO" id="GO:0007166">
    <property type="term" value="P:cell surface receptor signaling pathway"/>
    <property type="evidence" value="ECO:0007669"/>
    <property type="project" value="TreeGrafter"/>
</dbReference>
<dbReference type="GO" id="GO:0004888">
    <property type="term" value="F:transmembrane signaling receptor activity"/>
    <property type="evidence" value="ECO:0007669"/>
    <property type="project" value="TreeGrafter"/>
</dbReference>
<keyword evidence="11" id="KW-0393">Immunoglobulin domain</keyword>
<keyword evidence="17" id="KW-1185">Reference proteome</keyword>
<feature type="domain" description="Ig-like" evidence="15">
    <location>
        <begin position="1018"/>
        <end position="1105"/>
    </location>
</feature>
<dbReference type="CDD" id="cd00096">
    <property type="entry name" value="Ig"/>
    <property type="match status" value="3"/>
</dbReference>
<dbReference type="PANTHER" id="PTHR11481:SF64">
    <property type="entry name" value="FC RECEPTOR-LIKE PROTEIN 4"/>
    <property type="match status" value="1"/>
</dbReference>
<feature type="domain" description="Ig-like" evidence="15">
    <location>
        <begin position="451"/>
        <end position="538"/>
    </location>
</feature>
<dbReference type="FunCoup" id="L9JDM5">
    <property type="interactions" value="10"/>
</dbReference>
<sequence length="1416" mass="156077">MLLRLLLLLILGEAPKAVLLLDPPWSTTFKGQRVTLICKDFYSQVQGDTYWYYVGKALKKKGKSTEITDSGDYRCKSNESSISDAVHVEFSSDALILQAPYPVFEGDNIDLRCKEKEETKMSEKKYYKNGRQLYIYDNKDCISLTSVHRDHDSGTYYCSAKPGYFRWTVNTKSLRLQVQEGNPVTLTCETQLSPQRPNVQIQFCFFRSNQVLKPGCSSSPQLQISAMWTENSGPYWCEARAVSHIRKESLRIWISVRRVRVSDVNLEVQPSGGQLVEGEMLVLICSVARGTGNITFSWHREGAVSLGKKTQRSLLTELRVPNVKVQDAGRYYCTANNGYGPLLSRRRTVTVRVPVSPPILTLRAPRAQAVVGDILEFHCEAPRGSAPIWYQFYHENVILWNSSAPSGGGASFNLSLTAEHSGSYSCEADNGLGTQHSHRLSLNVIVPVTRPILTLRGPRAQAVEGDVLELFCEALSGSPPVLYRFYYEDVTLWNDSAPNGGGIAFNLTLTAEQSGNYSCEADNGLGAQQSEVVTLRVTGTSRNQTGLISAGVIGGLLSILGLIATAALMNHFRTQRKSDPQEPTHSEPLAQMELQPVYNNVNPEKSTLIYSQVWSFQRTQQNAAPVIGQFELFSRPVLTVSPHQPANGDQVTLTCETQLAPQRSDVQLQFRFFKDNSILGSGWSRLPDFQISSIRTKDSGSYWCEAGTVTERIKKQSLRSKINMRSIVPVSAPVLTLYPAKAKFREGDMMTLRCQVWKGSFPITYQFFHEDVLLKKITSLYTYWIENSVSFSLSAENSGNYYCTADNGLGPQRSKTVSLSVIVPVSAPVLTLHPAEAKVREGDIVTLYCEVQKGSFPITYQFLREGVVLKTVTFQSASWGRRPVTFSLTAMHSRNYYCTADNGLGPQRSEAVSLSVIVPVSAPVLTLHPAEAKVREGDIVTLYCEVQKGSFPITYQFLREGVVLKTVTFQSASWGRRPVTFSLTAMHSRNYYCTADNGLGPQRSEAVSLSVIVPVSAPVLTLRPAKTTVREGEMVTLHCESQTGSPPIWYEFYHKDVLLGPRSASSWGGASFSLYVTAEHSGNYYCKADNDFGPQHSEALHLFVSVPVSRPVLTLQTPKAQAVVGDMLELHCEALRGSPPILYRFYHEHVILGNNSALSGGDVSFTFFLTTEHSGSYSCEASNMLGAQHSDMVILKVTVPVSPPVLTLQTPRAQAVVGDVLELHCEALRGSPPIWYWFYHEDVTLGNSSAPHGGGASFNLSLTIEHSGNYSCEADNGLGAQRSEAVTLFVQGLAEHRSDPVATGVTCGLLSMVGLATGVLLFYCWFSRKAGERPTSDPSRSPSNLSPQEPTYHNVPAWIELQPVYSNGALCHLLPGEGGVNWAPDLGCLSSSQMSPHVSQLLSQPCTPALSQEREH</sequence>
<keyword evidence="6 13" id="KW-1133">Transmembrane helix</keyword>
<feature type="domain" description="Ig-like" evidence="15">
    <location>
        <begin position="733"/>
        <end position="818"/>
    </location>
</feature>
<feature type="domain" description="Ig-like" evidence="15">
    <location>
        <begin position="162"/>
        <end position="251"/>
    </location>
</feature>
<dbReference type="FunFam" id="2.60.40.10:FF:001308">
    <property type="entry name" value="Fc receptor like 4"/>
    <property type="match status" value="1"/>
</dbReference>
<dbReference type="Pfam" id="PF13895">
    <property type="entry name" value="Ig_2"/>
    <property type="match status" value="5"/>
</dbReference>
<evidence type="ECO:0000256" key="10">
    <source>
        <dbReference type="ARBA" id="ARBA00023180"/>
    </source>
</evidence>
<feature type="domain" description="Ig-like" evidence="15">
    <location>
        <begin position="357"/>
        <end position="441"/>
    </location>
</feature>
<evidence type="ECO:0000256" key="9">
    <source>
        <dbReference type="ARBA" id="ARBA00023170"/>
    </source>
</evidence>
<dbReference type="InterPro" id="IPR013783">
    <property type="entry name" value="Ig-like_fold"/>
</dbReference>
<feature type="domain" description="Ig-like" evidence="15">
    <location>
        <begin position="15"/>
        <end position="91"/>
    </location>
</feature>
<feature type="signal peptide" evidence="14">
    <location>
        <begin position="1"/>
        <end position="20"/>
    </location>
</feature>
<dbReference type="Proteomes" id="UP000011518">
    <property type="component" value="Unassembled WGS sequence"/>
</dbReference>
<dbReference type="PROSITE" id="PS50835">
    <property type="entry name" value="IG_LIKE"/>
    <property type="match status" value="13"/>
</dbReference>
<dbReference type="FunFam" id="2.60.40.10:FF:000357">
    <property type="entry name" value="Fc receptor like 1"/>
    <property type="match status" value="8"/>
</dbReference>
<evidence type="ECO:0000256" key="13">
    <source>
        <dbReference type="SAM" id="Phobius"/>
    </source>
</evidence>
<dbReference type="EMBL" id="KB321154">
    <property type="protein sequence ID" value="ELW47052.1"/>
    <property type="molecule type" value="Genomic_DNA"/>
</dbReference>
<keyword evidence="10" id="KW-0325">Glycoprotein</keyword>
<reference evidence="17" key="2">
    <citation type="journal article" date="2013" name="Nat. Commun.">
        <title>Genome of the Chinese tree shrew.</title>
        <authorList>
            <person name="Fan Y."/>
            <person name="Huang Z.Y."/>
            <person name="Cao C.C."/>
            <person name="Chen C.S."/>
            <person name="Chen Y.X."/>
            <person name="Fan D.D."/>
            <person name="He J."/>
            <person name="Hou H.L."/>
            <person name="Hu L."/>
            <person name="Hu X.T."/>
            <person name="Jiang X.T."/>
            <person name="Lai R."/>
            <person name="Lang Y.S."/>
            <person name="Liang B."/>
            <person name="Liao S.G."/>
            <person name="Mu D."/>
            <person name="Ma Y.Y."/>
            <person name="Niu Y.Y."/>
            <person name="Sun X.Q."/>
            <person name="Xia J.Q."/>
            <person name="Xiao J."/>
            <person name="Xiong Z.Q."/>
            <person name="Xu L."/>
            <person name="Yang L."/>
            <person name="Zhang Y."/>
            <person name="Zhao W."/>
            <person name="Zhao X.D."/>
            <person name="Zheng Y.T."/>
            <person name="Zhou J.M."/>
            <person name="Zhu Y.B."/>
            <person name="Zhang G.J."/>
            <person name="Wang J."/>
            <person name="Yao Y.G."/>
        </authorList>
    </citation>
    <scope>NUCLEOTIDE SEQUENCE [LARGE SCALE GENOMIC DNA]</scope>
</reference>
<evidence type="ECO:0000256" key="11">
    <source>
        <dbReference type="ARBA" id="ARBA00023319"/>
    </source>
</evidence>
<evidence type="ECO:0000256" key="2">
    <source>
        <dbReference type="ARBA" id="ARBA00022475"/>
    </source>
</evidence>
<evidence type="ECO:0000256" key="3">
    <source>
        <dbReference type="ARBA" id="ARBA00022692"/>
    </source>
</evidence>
<gene>
    <name evidence="16" type="ORF">TREES_T100019820</name>
</gene>
<feature type="domain" description="Ig-like" evidence="15">
    <location>
        <begin position="828"/>
        <end position="915"/>
    </location>
</feature>
<feature type="compositionally biased region" description="Basic and acidic residues" evidence="12">
    <location>
        <begin position="576"/>
        <end position="585"/>
    </location>
</feature>
<evidence type="ECO:0000256" key="6">
    <source>
        <dbReference type="ARBA" id="ARBA00022989"/>
    </source>
</evidence>
<dbReference type="eggNOG" id="ENOG502S65W">
    <property type="taxonomic scope" value="Eukaryota"/>
</dbReference>
<dbReference type="Gene3D" id="2.60.40.10">
    <property type="entry name" value="Immunoglobulins"/>
    <property type="match status" value="13"/>
</dbReference>
<dbReference type="SUPFAM" id="SSF48726">
    <property type="entry name" value="Immunoglobulin"/>
    <property type="match status" value="13"/>
</dbReference>
<feature type="chain" id="PRO_5003999612" evidence="14">
    <location>
        <begin position="21"/>
        <end position="1416"/>
    </location>
</feature>
<evidence type="ECO:0000256" key="12">
    <source>
        <dbReference type="SAM" id="MobiDB-lite"/>
    </source>
</evidence>